<dbReference type="GO" id="GO:0005524">
    <property type="term" value="F:ATP binding"/>
    <property type="evidence" value="ECO:0007669"/>
    <property type="project" value="UniProtKB-UniRule"/>
</dbReference>
<feature type="coiled-coil region" evidence="8">
    <location>
        <begin position="943"/>
        <end position="996"/>
    </location>
</feature>
<feature type="region of interest" description="Disordered" evidence="9">
    <location>
        <begin position="1571"/>
        <end position="1610"/>
    </location>
</feature>
<evidence type="ECO:0000256" key="10">
    <source>
        <dbReference type="SAM" id="Phobius"/>
    </source>
</evidence>
<keyword evidence="15" id="KW-1185">Reference proteome</keyword>
<dbReference type="Pfam" id="PF00063">
    <property type="entry name" value="Myosin_head"/>
    <property type="match status" value="1"/>
</dbReference>
<dbReference type="GO" id="GO:0016020">
    <property type="term" value="C:membrane"/>
    <property type="evidence" value="ECO:0007669"/>
    <property type="project" value="TreeGrafter"/>
</dbReference>
<dbReference type="InterPro" id="IPR000048">
    <property type="entry name" value="IQ_motif_EF-hand-BS"/>
</dbReference>
<feature type="domain" description="CBS" evidence="11">
    <location>
        <begin position="1495"/>
        <end position="1555"/>
    </location>
</feature>
<dbReference type="Pfam" id="PF00571">
    <property type="entry name" value="CBS"/>
    <property type="match status" value="15"/>
</dbReference>
<evidence type="ECO:0000256" key="2">
    <source>
        <dbReference type="ARBA" id="ARBA00022840"/>
    </source>
</evidence>
<reference evidence="14" key="1">
    <citation type="submission" date="2022-11" db="EMBL/GenBank/DDBJ databases">
        <authorList>
            <person name="Morgan W.R."/>
            <person name="Tartar A."/>
        </authorList>
    </citation>
    <scope>NUCLEOTIDE SEQUENCE</scope>
    <source>
        <strain evidence="14">ARSEF 373</strain>
    </source>
</reference>
<dbReference type="EMBL" id="DAKRPA010000436">
    <property type="protein sequence ID" value="DAZ92418.1"/>
    <property type="molecule type" value="Genomic_DNA"/>
</dbReference>
<dbReference type="PANTHER" id="PTHR13140">
    <property type="entry name" value="MYOSIN"/>
    <property type="match status" value="1"/>
</dbReference>
<dbReference type="PROSITE" id="PS51745">
    <property type="entry name" value="PB1"/>
    <property type="match status" value="1"/>
</dbReference>
<feature type="region of interest" description="Disordered" evidence="9">
    <location>
        <begin position="3198"/>
        <end position="3270"/>
    </location>
</feature>
<dbReference type="Gene3D" id="1.20.58.530">
    <property type="match status" value="1"/>
</dbReference>
<feature type="region of interest" description="Disordered" evidence="9">
    <location>
        <begin position="2682"/>
        <end position="2713"/>
    </location>
</feature>
<evidence type="ECO:0000256" key="6">
    <source>
        <dbReference type="PROSITE-ProRule" id="PRU00703"/>
    </source>
</evidence>
<feature type="region of interest" description="Disordered" evidence="9">
    <location>
        <begin position="1"/>
        <end position="23"/>
    </location>
</feature>
<gene>
    <name evidence="14" type="ORF">N0F65_000202</name>
</gene>
<dbReference type="CDD" id="cd14890">
    <property type="entry name" value="MYSc_Myo29"/>
    <property type="match status" value="1"/>
</dbReference>
<dbReference type="PROSITE" id="PS51371">
    <property type="entry name" value="CBS"/>
    <property type="match status" value="16"/>
</dbReference>
<feature type="compositionally biased region" description="Basic residues" evidence="9">
    <location>
        <begin position="2683"/>
        <end position="2692"/>
    </location>
</feature>
<dbReference type="PROSITE" id="PS51456">
    <property type="entry name" value="MYOSIN_MOTOR"/>
    <property type="match status" value="1"/>
</dbReference>
<comment type="similarity">
    <text evidence="7">Belongs to the TRAFAC class myosin-kinesin ATPase superfamily. Myosin family.</text>
</comment>
<dbReference type="Gene3D" id="3.10.580.10">
    <property type="entry name" value="CBS-domain"/>
    <property type="match status" value="10"/>
</dbReference>
<feature type="domain" description="CBS" evidence="11">
    <location>
        <begin position="2200"/>
        <end position="2259"/>
    </location>
</feature>
<dbReference type="InterPro" id="IPR000270">
    <property type="entry name" value="PB1_dom"/>
</dbReference>
<keyword evidence="10" id="KW-0472">Membrane</keyword>
<keyword evidence="2 7" id="KW-0067">ATP-binding</keyword>
<keyword evidence="10" id="KW-0812">Transmembrane</keyword>
<feature type="domain" description="CBS" evidence="11">
    <location>
        <begin position="2386"/>
        <end position="2442"/>
    </location>
</feature>
<dbReference type="SMART" id="SM00015">
    <property type="entry name" value="IQ"/>
    <property type="match status" value="2"/>
</dbReference>
<feature type="compositionally biased region" description="Polar residues" evidence="9">
    <location>
        <begin position="1219"/>
        <end position="1244"/>
    </location>
</feature>
<feature type="domain" description="CBS" evidence="11">
    <location>
        <begin position="1674"/>
        <end position="1732"/>
    </location>
</feature>
<dbReference type="FunFam" id="1.10.10.820:FF:000001">
    <property type="entry name" value="Myosin heavy chain"/>
    <property type="match status" value="1"/>
</dbReference>
<dbReference type="Gene3D" id="1.10.10.820">
    <property type="match status" value="1"/>
</dbReference>
<feature type="compositionally biased region" description="Acidic residues" evidence="9">
    <location>
        <begin position="3236"/>
        <end position="3249"/>
    </location>
</feature>
<feature type="region of interest" description="Disordered" evidence="9">
    <location>
        <begin position="170"/>
        <end position="192"/>
    </location>
</feature>
<feature type="domain" description="CBS" evidence="11">
    <location>
        <begin position="2586"/>
        <end position="2645"/>
    </location>
</feature>
<feature type="region of interest" description="Disordered" evidence="9">
    <location>
        <begin position="1081"/>
        <end position="1112"/>
    </location>
</feature>
<evidence type="ECO:0000256" key="3">
    <source>
        <dbReference type="ARBA" id="ARBA00023123"/>
    </source>
</evidence>
<dbReference type="Gene3D" id="3.10.20.90">
    <property type="entry name" value="Phosphatidylinositol 3-kinase Catalytic Subunit, Chain A, domain 1"/>
    <property type="match status" value="1"/>
</dbReference>
<feature type="compositionally biased region" description="Polar residues" evidence="9">
    <location>
        <begin position="1576"/>
        <end position="1586"/>
    </location>
</feature>
<feature type="transmembrane region" description="Helical" evidence="10">
    <location>
        <begin position="3272"/>
        <end position="3292"/>
    </location>
</feature>
<feature type="compositionally biased region" description="Basic residues" evidence="9">
    <location>
        <begin position="1"/>
        <end position="11"/>
    </location>
</feature>
<reference evidence="14" key="2">
    <citation type="journal article" date="2023" name="Microbiol Resour">
        <title>Decontamination and Annotation of the Draft Genome Sequence of the Oomycete Lagenidium giganteum ARSEF 373.</title>
        <authorList>
            <person name="Morgan W.R."/>
            <person name="Tartar A."/>
        </authorList>
    </citation>
    <scope>NUCLEOTIDE SEQUENCE</scope>
    <source>
        <strain evidence="14">ARSEF 373</strain>
    </source>
</reference>
<dbReference type="Gene3D" id="3.40.850.10">
    <property type="entry name" value="Kinesin motor domain"/>
    <property type="match status" value="1"/>
</dbReference>
<keyword evidence="6" id="KW-0129">CBS domain</keyword>
<feature type="domain" description="CBS" evidence="11">
    <location>
        <begin position="1605"/>
        <end position="1668"/>
    </location>
</feature>
<feature type="compositionally biased region" description="Basic and acidic residues" evidence="9">
    <location>
        <begin position="633"/>
        <end position="643"/>
    </location>
</feature>
<feature type="domain" description="CBS" evidence="11">
    <location>
        <begin position="2881"/>
        <end position="2940"/>
    </location>
</feature>
<dbReference type="SMART" id="SM00242">
    <property type="entry name" value="MYSc"/>
    <property type="match status" value="1"/>
</dbReference>
<feature type="compositionally biased region" description="Polar residues" evidence="9">
    <location>
        <begin position="1924"/>
        <end position="1941"/>
    </location>
</feature>
<feature type="region of interest" description="Disordered" evidence="9">
    <location>
        <begin position="1212"/>
        <end position="1270"/>
    </location>
</feature>
<comment type="caution">
    <text evidence="14">The sequence shown here is derived from an EMBL/GenBank/DDBJ whole genome shotgun (WGS) entry which is preliminary data.</text>
</comment>
<dbReference type="GO" id="GO:0016459">
    <property type="term" value="C:myosin complex"/>
    <property type="evidence" value="ECO:0007669"/>
    <property type="project" value="UniProtKB-KW"/>
</dbReference>
<feature type="domain" description="CBS" evidence="11">
    <location>
        <begin position="1336"/>
        <end position="1392"/>
    </location>
</feature>
<dbReference type="GO" id="GO:0000146">
    <property type="term" value="F:microfilament motor activity"/>
    <property type="evidence" value="ECO:0007669"/>
    <property type="project" value="TreeGrafter"/>
</dbReference>
<feature type="region of interest" description="Actin-binding" evidence="7">
    <location>
        <begin position="678"/>
        <end position="700"/>
    </location>
</feature>
<dbReference type="GO" id="GO:0005737">
    <property type="term" value="C:cytoplasm"/>
    <property type="evidence" value="ECO:0007669"/>
    <property type="project" value="TreeGrafter"/>
</dbReference>
<dbReference type="SUPFAM" id="SSF54631">
    <property type="entry name" value="CBS-domain pair"/>
    <property type="match status" value="10"/>
</dbReference>
<evidence type="ECO:0000256" key="1">
    <source>
        <dbReference type="ARBA" id="ARBA00022741"/>
    </source>
</evidence>
<feature type="domain" description="CBS" evidence="11">
    <location>
        <begin position="2132"/>
        <end position="2191"/>
    </location>
</feature>
<evidence type="ECO:0000256" key="4">
    <source>
        <dbReference type="ARBA" id="ARBA00023175"/>
    </source>
</evidence>
<feature type="domain" description="CBS" evidence="11">
    <location>
        <begin position="1845"/>
        <end position="1906"/>
    </location>
</feature>
<evidence type="ECO:0000256" key="9">
    <source>
        <dbReference type="SAM" id="MobiDB-lite"/>
    </source>
</evidence>
<evidence type="ECO:0000256" key="5">
    <source>
        <dbReference type="ARBA" id="ARBA00023203"/>
    </source>
</evidence>
<dbReference type="InterPro" id="IPR000644">
    <property type="entry name" value="CBS_dom"/>
</dbReference>
<feature type="binding site" evidence="7">
    <location>
        <begin position="146"/>
        <end position="153"/>
    </location>
    <ligand>
        <name>ATP</name>
        <dbReference type="ChEBI" id="CHEBI:30616"/>
    </ligand>
</feature>
<feature type="region of interest" description="Disordered" evidence="9">
    <location>
        <begin position="628"/>
        <end position="664"/>
    </location>
</feature>
<accession>A0AAV2YEE0</accession>
<keyword evidence="10" id="KW-1133">Transmembrane helix</keyword>
<feature type="compositionally biased region" description="Low complexity" evidence="9">
    <location>
        <begin position="1253"/>
        <end position="1268"/>
    </location>
</feature>
<feature type="domain" description="CBS" evidence="11">
    <location>
        <begin position="1269"/>
        <end position="1327"/>
    </location>
</feature>
<evidence type="ECO:0000313" key="14">
    <source>
        <dbReference type="EMBL" id="DAZ92418.1"/>
    </source>
</evidence>
<feature type="domain" description="PB1" evidence="13">
    <location>
        <begin position="3095"/>
        <end position="3193"/>
    </location>
</feature>
<dbReference type="SMART" id="SM00666">
    <property type="entry name" value="PB1"/>
    <property type="match status" value="1"/>
</dbReference>
<dbReference type="GO" id="GO:0051015">
    <property type="term" value="F:actin filament binding"/>
    <property type="evidence" value="ECO:0007669"/>
    <property type="project" value="TreeGrafter"/>
</dbReference>
<dbReference type="InterPro" id="IPR001609">
    <property type="entry name" value="Myosin_head_motor_dom-like"/>
</dbReference>
<dbReference type="InterPro" id="IPR036961">
    <property type="entry name" value="Kinesin_motor_dom_sf"/>
</dbReference>
<keyword evidence="4 7" id="KW-0505">Motor protein</keyword>
<dbReference type="GO" id="GO:0007015">
    <property type="term" value="P:actin filament organization"/>
    <property type="evidence" value="ECO:0007669"/>
    <property type="project" value="TreeGrafter"/>
</dbReference>
<dbReference type="InterPro" id="IPR046342">
    <property type="entry name" value="CBS_dom_sf"/>
</dbReference>
<feature type="domain" description="Myosin motor" evidence="12">
    <location>
        <begin position="48"/>
        <end position="798"/>
    </location>
</feature>
<feature type="region of interest" description="Disordered" evidence="9">
    <location>
        <begin position="2292"/>
        <end position="2318"/>
    </location>
</feature>
<dbReference type="Gene3D" id="1.20.5.4820">
    <property type="match status" value="1"/>
</dbReference>
<name>A0AAV2YEE0_9STRA</name>
<dbReference type="CDD" id="cd17782">
    <property type="entry name" value="CBS_pair_MUG70_2"/>
    <property type="match status" value="2"/>
</dbReference>
<dbReference type="Proteomes" id="UP001146120">
    <property type="component" value="Unassembled WGS sequence"/>
</dbReference>
<dbReference type="Gene3D" id="1.20.120.720">
    <property type="entry name" value="Myosin VI head, motor domain, U50 subdomain"/>
    <property type="match status" value="1"/>
</dbReference>
<protein>
    <submittedName>
        <fullName evidence="14">Uncharacterized protein</fullName>
    </submittedName>
</protein>
<dbReference type="SUPFAM" id="SSF52540">
    <property type="entry name" value="P-loop containing nucleoside triphosphate hydrolases"/>
    <property type="match status" value="1"/>
</dbReference>
<dbReference type="Pfam" id="PF00564">
    <property type="entry name" value="PB1"/>
    <property type="match status" value="1"/>
</dbReference>
<dbReference type="InterPro" id="IPR027417">
    <property type="entry name" value="P-loop_NTPase"/>
</dbReference>
<dbReference type="PRINTS" id="PR00193">
    <property type="entry name" value="MYOSINHEAVY"/>
</dbReference>
<evidence type="ECO:0000259" key="13">
    <source>
        <dbReference type="PROSITE" id="PS51745"/>
    </source>
</evidence>
<dbReference type="SUPFAM" id="SSF54277">
    <property type="entry name" value="CAD &amp; PB1 domains"/>
    <property type="match status" value="1"/>
</dbReference>
<feature type="domain" description="CBS" evidence="11">
    <location>
        <begin position="1957"/>
        <end position="2015"/>
    </location>
</feature>
<dbReference type="PANTHER" id="PTHR13140:SF706">
    <property type="entry name" value="DILUTE CLASS UNCONVENTIONAL MYOSIN, ISOFORM C"/>
    <property type="match status" value="1"/>
</dbReference>
<feature type="compositionally biased region" description="Polar residues" evidence="9">
    <location>
        <begin position="1171"/>
        <end position="1183"/>
    </location>
</feature>
<sequence>MWRGARGRAIMRRNNGNGNTRKERLMRARMKKKMAEEENNADGSGAATHFEDILQMSDLSEKSLLENLRRRYEKDLIYTYVGPILIAINPYKPLDAIYNEEQTTAYFGKTMGTLPPHVFALADHAYTQLIQGGAVNPANQSIIISGESGAGKTETTKIIMQYLARATSYRRSHSPSAGHHGASHHHTEQDGHTALGKLEERVLESNPLLESFGNAKTHRNDNSSRFGKFIEIQFDHHGKIVGAEIMNFLLEKTRIVSQSIGERNYHVFYQLLAGADDVLREKLQLMKPEDYEYLRKSQCYSIPSCDDKKAFETTRHCLATIGITEERQERVFDLLAAVLHLGNVQFATENESCVPVGEASTKAMELVAKLLRVSREALQTALLTRQLHVGGKVIVQNQNVEQVRDKRDALAKAVYSSLFLWLVTELNRTISKPQDKWGFIGVLDIYGFEKFDWNTFEQLCINYANEKLQRHFNQHMLEVEQDEYTKEGIDWQHIDFTDNQQCLDLIEAKPGGKPGIFIALDDVWRLKGEEANKKFVAILHASFGRDPNASASSGKMLHDSYIQPKVDANLHFGIRHYAGNVIYDASGFNDKNNETLNDDMKDLIRQSESEWVREIFDLNIQSMEAIPANNAKRPTENFSRRPSEMMTSQPSPTPAAGATGKSRNLREVSVGAQFRFQLQELMSKISLANPRYVRCLKPNEAKQPNELNDADCARQLKYSGMMEAIQIRQRGFALREDHDVFFYDYQTLTPQAESIGELMEEISSMLGAGKEQWQLGKSKVFLKRDMAFKLRKLEILRCKAAARTLQKWARNLQLADAAVRIQLAFRRHKAKKELRRLRTAAYRVMGTLRTKVAVKKYAELLIQHRLQTEKAILIQKIARGYIVRQRDLMHPFAGMGPKELDAEIHRIEEAIAKAAREKQFEVCASLQKDLEKVVDARKKVRTAKEIDLEIKKINAKMDEAARQKQFAVCADLQKELEELQEMRKHVKEDLNELEPAELDERIHNLEGNIAKAMADRNFEMCGQLQTSLDKLVSIRKKKQTPQEMDAEIARLNGELARVMQQKDFAKCAKLQAEIDELKHRRSKFKTPPTPAPAQVVPAKAPSPARASAPTSAPAAISGLHPLAPIPVAAPAIPEPAIAPQPSPTVVAPPAKPNAVAPPAKPSAVAPKLSVVTSTPPVPQTNGARSVGKPSISTTRQVETPLQPPAVIAAKASYEGSRPRSGSNSSTVSAQSHAKSTVSMASTMSKLKKRDSKTSTVSSTSDSSRTVSRLRPGKAISVSEDITVYDAAKTMKSHRSAAVTVTNSAGELVGILTDTDAARRVVAKGLDPKTTPISSVMTPQPSCVTMDDSAIDALNLMLGGKFRHLPVVNQSGQVVGLLNVAKYLNDAIRRIETAASSLKQELGSGSSNSVVLTMLEKMLSPSLQDILATEVMAPIVHANDSIAHVTKQIAETKKPALIVSESTPTELIGIFTPKDLLHRVLAANLDPDTTTVGQVMTPNPESASPETTVLDAFHIMHDGKFLNLPVVSPTTGEIFGIADVLTISCASYGKYEARDMGKFWNAAFDLVPQQDKDLDETGSTANSVSSKARNRKNKDKNVNIRPVSSLRPTPAITTSDKSTVLEAAVLMKQKRSDCLLVVDAVSGGSLVGILTDTDICRRVLAMDLDPAEVRVSAVMTKNIKYVAPEDSAIDAMMSMQEGHFRHLPVVDRDGTIAGVLNIGRCLYDVSKRLEHASSSTEQLKASLEKSAASSTIQQLLGPMLEKLSSPTLASLLEKEESSGTLLAPRVKVGTLVSEAVKVMASTRKAALVVDANAKNRLCGLFSPNELVMRVIAKSLNPATTYIEDVMLTDPELATPSTSVLDALHIMHDSQILNLPVVQDGSDDEVAGLVDVLALSYGTIDAIYGKDREQMEEFWSTALQLDQPAMPTNTSPTRRSKQLSSANKPKPAVVEKNRTVAQLRPSKVHTVGENSTISELSNIMGRSHADSVLVTSSDGLLVGIITDTDLTRRVVSQNLPLDTTFVGDVMTRNPTFVSMQDPAIDALCVMLEGKFRHLPVIDKENGGHVVGILNIGKCLYDAIRKMEKSEESSAAIRQTLEKEIKGKRGGRGINSGAFSHLLGPMVDKLFSPDIKSVIDEEGVDPPRVQPYTSVFEVSKMMAATKKAALVVSNRGQFFGVFTPKNMLQNVLARGLPVHTTPVCEVMQEDPVVVYANMSVIDAMHTMHDQKTLYLAVLNSEIDRQALGLVDVLSLSYGSFAKGKPSDWQTFWNASFEASAANEDDDGTSSLHSFHSGFSFPNRQSSGQESRKAALASGDSRPVSKLRPSKTVTILDSYTVADAAKEMSSAHTDAALVISRDGVLKGILTDTDVTRRVVALGNDPYFINVCDAMTPNPKFVDERDSAMDAMFMMLEGKFRHLPVVDAQGMVAGMLRIQKCLYDAITRLEKAQQATSGVLRENLEKQLMSTGLGAGLAGNSSALEHLVAPMVEKLLSPTLESILQNDQAPPLVYGNETVMEVARQMAATRKGALVVEDIPSLAMGFSTVGHRDSTGSSNSAVGKRLIGVFTPKDLLLRVVGSGLDAAMTTVSQVMTPNPETASPSTTLVDALHVMHEHKFLHLPVVEDGSGTILGMVDVLSLCFGTFAKGAGASGNDASDWKSFWDMSLALAQDDTESEVASISHSIANSKASRRLQRGSRTRAMSSSSTARREAESAMRPVSKLRPRPVTRINEFITVTEAAKKMRQSRVEAVVITTDEGELRGILTDTDITRRVLARDIDPDTCSVAAVMTSNPSCVCMDDPALEAITKMLEGRFKHLPVVGADGIIQGMLDISKCLYDAITCMEKVQQSTEAAASEFSRDLGTGTSLHRLLGPMMEKMVRPTVAIALDGEVKPPVVQAHASVAEVAKLMAQTKKAAIVVEGKEIVGMLTPKDLLRKLVAKGLSADTTPVEQIMTVDPESLGPNARILDGLRLMHDAGQLFMPVLTESGDIYGMADVLCLSYGQFSNAAGANGGGGDWRQFWQTAMNLQDEAGAYDNDDTHSVGTIEEFERSEYHRPMPPQPLPLGGLGMGGPPGPLSRFSSSAAAYSELGESVSVVSAAQTTTTSVMMHNMPDESFIFKVSDRAQGHYHRIMCRCDNLQALLEQVRIKMNLDSTDNLRLKYEDDDGDLAVLTSNESLMEAVAMAKRAGWKRIVLLVDVAGHEAKAGGTRGHADNGSVVSSASASSTGAGATPRRRRQLTKVEEDDESSSGDEEPESPVARRSRKKKSGRERSSSRNSLIVAAGSTVLLGIGAVAMLFLKKKK</sequence>
<dbReference type="CDD" id="cd17781">
    <property type="entry name" value="CBS_pair_MUG70_1"/>
    <property type="match status" value="3"/>
</dbReference>
<feature type="domain" description="CBS" evidence="11">
    <location>
        <begin position="2716"/>
        <end position="2774"/>
    </location>
</feature>
<evidence type="ECO:0000313" key="15">
    <source>
        <dbReference type="Proteomes" id="UP001146120"/>
    </source>
</evidence>
<keyword evidence="8" id="KW-0175">Coiled coil</keyword>
<organism evidence="14 15">
    <name type="scientific">Lagenidium giganteum</name>
    <dbReference type="NCBI Taxonomy" id="4803"/>
    <lineage>
        <taxon>Eukaryota</taxon>
        <taxon>Sar</taxon>
        <taxon>Stramenopiles</taxon>
        <taxon>Oomycota</taxon>
        <taxon>Peronosporomycetes</taxon>
        <taxon>Pythiales</taxon>
        <taxon>Pythiaceae</taxon>
    </lineage>
</organism>
<keyword evidence="3 7" id="KW-0518">Myosin</keyword>
<feature type="domain" description="CBS" evidence="11">
    <location>
        <begin position="2024"/>
        <end position="2083"/>
    </location>
</feature>
<dbReference type="InterPro" id="IPR053793">
    <property type="entry name" value="PB1-like"/>
</dbReference>
<proteinExistence type="inferred from homology"/>
<keyword evidence="5 7" id="KW-0009">Actin-binding</keyword>
<feature type="compositionally biased region" description="Low complexity" evidence="9">
    <location>
        <begin position="1092"/>
        <end position="1112"/>
    </location>
</feature>
<feature type="compositionally biased region" description="Low complexity" evidence="9">
    <location>
        <begin position="3209"/>
        <end position="3225"/>
    </location>
</feature>
<evidence type="ECO:0000256" key="7">
    <source>
        <dbReference type="PROSITE-ProRule" id="PRU00782"/>
    </source>
</evidence>
<feature type="region of interest" description="Disordered" evidence="9">
    <location>
        <begin position="1171"/>
        <end position="1195"/>
    </location>
</feature>
<keyword evidence="1 7" id="KW-0547">Nucleotide-binding</keyword>
<dbReference type="PROSITE" id="PS50096">
    <property type="entry name" value="IQ"/>
    <property type="match status" value="1"/>
</dbReference>
<feature type="domain" description="CBS" evidence="11">
    <location>
        <begin position="2783"/>
        <end position="2843"/>
    </location>
</feature>
<evidence type="ECO:0000259" key="11">
    <source>
        <dbReference type="PROSITE" id="PS51371"/>
    </source>
</evidence>
<feature type="domain" description="CBS" evidence="11">
    <location>
        <begin position="2319"/>
        <end position="2377"/>
    </location>
</feature>
<evidence type="ECO:0000256" key="8">
    <source>
        <dbReference type="SAM" id="Coils"/>
    </source>
</evidence>
<dbReference type="SMART" id="SM00116">
    <property type="entry name" value="CBS"/>
    <property type="match status" value="18"/>
</dbReference>
<feature type="region of interest" description="Disordered" evidence="9">
    <location>
        <begin position="1920"/>
        <end position="1950"/>
    </location>
</feature>
<evidence type="ECO:0000259" key="12">
    <source>
        <dbReference type="PROSITE" id="PS51456"/>
    </source>
</evidence>